<keyword evidence="1" id="KW-0238">DNA-binding</keyword>
<reference evidence="1 2" key="1">
    <citation type="submission" date="2018-08" db="EMBL/GenBank/DDBJ databases">
        <title>A genome reference for cultivated species of the human gut microbiota.</title>
        <authorList>
            <person name="Zou Y."/>
            <person name="Xue W."/>
            <person name="Luo G."/>
        </authorList>
    </citation>
    <scope>NUCLEOTIDE SEQUENCE [LARGE SCALE GENOMIC DNA]</scope>
    <source>
        <strain evidence="1 2">AF27-4BH</strain>
    </source>
</reference>
<gene>
    <name evidence="1" type="ORF">DWY88_09185</name>
</gene>
<dbReference type="EMBL" id="QRTJ01000016">
    <property type="protein sequence ID" value="RGQ67130.1"/>
    <property type="molecule type" value="Genomic_DNA"/>
</dbReference>
<evidence type="ECO:0000313" key="1">
    <source>
        <dbReference type="EMBL" id="RGQ67130.1"/>
    </source>
</evidence>
<organism evidence="1 2">
    <name type="scientific">Mediterraneibacter gnavus</name>
    <name type="common">Ruminococcus gnavus</name>
    <dbReference type="NCBI Taxonomy" id="33038"/>
    <lineage>
        <taxon>Bacteria</taxon>
        <taxon>Bacillati</taxon>
        <taxon>Bacillota</taxon>
        <taxon>Clostridia</taxon>
        <taxon>Lachnospirales</taxon>
        <taxon>Lachnospiraceae</taxon>
        <taxon>Mediterraneibacter</taxon>
    </lineage>
</organism>
<dbReference type="Proteomes" id="UP000286137">
    <property type="component" value="Unassembled WGS sequence"/>
</dbReference>
<sequence>MSEMLDISTKTAYKLLNENCIKHFKIGRIFKIPKYNILIYLGLVDTQEKK</sequence>
<comment type="caution">
    <text evidence="1">The sequence shown here is derived from an EMBL/GenBank/DDBJ whole genome shotgun (WGS) entry which is preliminary data.</text>
</comment>
<accession>A0A412C250</accession>
<evidence type="ECO:0000313" key="2">
    <source>
        <dbReference type="Proteomes" id="UP000286137"/>
    </source>
</evidence>
<dbReference type="AlphaFoldDB" id="A0A412C250"/>
<proteinExistence type="predicted"/>
<protein>
    <submittedName>
        <fullName evidence="1">DNA-binding protein</fullName>
    </submittedName>
</protein>
<name>A0A412C250_MEDGN</name>
<dbReference type="GO" id="GO:0003677">
    <property type="term" value="F:DNA binding"/>
    <property type="evidence" value="ECO:0007669"/>
    <property type="project" value="UniProtKB-KW"/>
</dbReference>